<dbReference type="EMBL" id="BMAW01063481">
    <property type="protein sequence ID" value="GFT40525.1"/>
    <property type="molecule type" value="Genomic_DNA"/>
</dbReference>
<evidence type="ECO:0000256" key="1">
    <source>
        <dbReference type="SAM" id="Phobius"/>
    </source>
</evidence>
<name>A0A8X6TRU7_NEPPI</name>
<keyword evidence="3" id="KW-1185">Reference proteome</keyword>
<keyword evidence="1" id="KW-0472">Membrane</keyword>
<reference evidence="2" key="1">
    <citation type="submission" date="2020-08" db="EMBL/GenBank/DDBJ databases">
        <title>Multicomponent nature underlies the extraordinary mechanical properties of spider dragline silk.</title>
        <authorList>
            <person name="Kono N."/>
            <person name="Nakamura H."/>
            <person name="Mori M."/>
            <person name="Yoshida Y."/>
            <person name="Ohtoshi R."/>
            <person name="Malay A.D."/>
            <person name="Moran D.A.P."/>
            <person name="Tomita M."/>
            <person name="Numata K."/>
            <person name="Arakawa K."/>
        </authorList>
    </citation>
    <scope>NUCLEOTIDE SEQUENCE</scope>
</reference>
<proteinExistence type="predicted"/>
<protein>
    <submittedName>
        <fullName evidence="2">Uncharacterized protein</fullName>
    </submittedName>
</protein>
<keyword evidence="1" id="KW-0812">Transmembrane</keyword>
<dbReference type="AlphaFoldDB" id="A0A8X6TRU7"/>
<accession>A0A8X6TRU7</accession>
<keyword evidence="1" id="KW-1133">Transmembrane helix</keyword>
<feature type="transmembrane region" description="Helical" evidence="1">
    <location>
        <begin position="16"/>
        <end position="35"/>
    </location>
</feature>
<evidence type="ECO:0000313" key="3">
    <source>
        <dbReference type="Proteomes" id="UP000887013"/>
    </source>
</evidence>
<gene>
    <name evidence="2" type="ORF">NPIL_215291</name>
</gene>
<sequence length="101" mass="11019">MVALKSGVKGQSKGCSLSRFSVCFTLLVSWAKWLLANGEKCKVKRSNTKTLPGSYSVLRFWFTLYGGGVYVYCTASRSFLACMVPAAGGREPSIRKVYTCG</sequence>
<organism evidence="2 3">
    <name type="scientific">Nephila pilipes</name>
    <name type="common">Giant wood spider</name>
    <name type="synonym">Nephila maculata</name>
    <dbReference type="NCBI Taxonomy" id="299642"/>
    <lineage>
        <taxon>Eukaryota</taxon>
        <taxon>Metazoa</taxon>
        <taxon>Ecdysozoa</taxon>
        <taxon>Arthropoda</taxon>
        <taxon>Chelicerata</taxon>
        <taxon>Arachnida</taxon>
        <taxon>Araneae</taxon>
        <taxon>Araneomorphae</taxon>
        <taxon>Entelegynae</taxon>
        <taxon>Araneoidea</taxon>
        <taxon>Nephilidae</taxon>
        <taxon>Nephila</taxon>
    </lineage>
</organism>
<comment type="caution">
    <text evidence="2">The sequence shown here is derived from an EMBL/GenBank/DDBJ whole genome shotgun (WGS) entry which is preliminary data.</text>
</comment>
<evidence type="ECO:0000313" key="2">
    <source>
        <dbReference type="EMBL" id="GFT40525.1"/>
    </source>
</evidence>
<dbReference type="Proteomes" id="UP000887013">
    <property type="component" value="Unassembled WGS sequence"/>
</dbReference>